<dbReference type="GO" id="GO:0036503">
    <property type="term" value="P:ERAD pathway"/>
    <property type="evidence" value="ECO:0007669"/>
    <property type="project" value="TreeGrafter"/>
</dbReference>
<dbReference type="PROSITE" id="PS51114">
    <property type="entry name" value="FBA"/>
    <property type="match status" value="1"/>
</dbReference>
<comment type="caution">
    <text evidence="3">The sequence shown here is derived from an EMBL/GenBank/DDBJ whole genome shotgun (WGS) entry which is preliminary data.</text>
</comment>
<dbReference type="PANTHER" id="PTHR12125:SF1">
    <property type="entry name" value="F-BOX ONLY PROTEIN 50"/>
    <property type="match status" value="1"/>
</dbReference>
<gene>
    <name evidence="3" type="primary">Nccrp1</name>
    <name evidence="3" type="ORF">GTO95_0005387</name>
</gene>
<evidence type="ECO:0000259" key="2">
    <source>
        <dbReference type="PROSITE" id="PS51114"/>
    </source>
</evidence>
<evidence type="ECO:0000313" key="4">
    <source>
        <dbReference type="Proteomes" id="UP000736164"/>
    </source>
</evidence>
<feature type="non-terminal residue" evidence="3">
    <location>
        <position position="230"/>
    </location>
</feature>
<dbReference type="AlphaFoldDB" id="A0A8J7NVK3"/>
<feature type="domain" description="FBA" evidence="2">
    <location>
        <begin position="49"/>
        <end position="228"/>
    </location>
</feature>
<dbReference type="PANTHER" id="PTHR12125">
    <property type="entry name" value="F-BOX ONLY PROTEIN 6-LIKE PROTEIN"/>
    <property type="match status" value="1"/>
</dbReference>
<dbReference type="GO" id="GO:0061630">
    <property type="term" value="F:ubiquitin protein ligase activity"/>
    <property type="evidence" value="ECO:0007669"/>
    <property type="project" value="TreeGrafter"/>
</dbReference>
<dbReference type="Proteomes" id="UP000736164">
    <property type="component" value="Unassembled WGS sequence"/>
</dbReference>
<accession>A0A8J7NVK3</accession>
<dbReference type="SUPFAM" id="SSF49785">
    <property type="entry name" value="Galactose-binding domain-like"/>
    <property type="match status" value="1"/>
</dbReference>
<feature type="region of interest" description="Disordered" evidence="1">
    <location>
        <begin position="41"/>
        <end position="61"/>
    </location>
</feature>
<keyword evidence="4" id="KW-1185">Reference proteome</keyword>
<reference evidence="3" key="1">
    <citation type="journal article" date="2021" name="Cell">
        <title>Tracing the genetic footprints of vertebrate landing in non-teleost ray-finned fishes.</title>
        <authorList>
            <person name="Bi X."/>
            <person name="Wang K."/>
            <person name="Yang L."/>
            <person name="Pan H."/>
            <person name="Jiang H."/>
            <person name="Wei Q."/>
            <person name="Fang M."/>
            <person name="Yu H."/>
            <person name="Zhu C."/>
            <person name="Cai Y."/>
            <person name="He Y."/>
            <person name="Gan X."/>
            <person name="Zeng H."/>
            <person name="Yu D."/>
            <person name="Zhu Y."/>
            <person name="Jiang H."/>
            <person name="Qiu Q."/>
            <person name="Yang H."/>
            <person name="Zhang Y.E."/>
            <person name="Wang W."/>
            <person name="Zhu M."/>
            <person name="He S."/>
            <person name="Zhang G."/>
        </authorList>
    </citation>
    <scope>NUCLEOTIDE SEQUENCE</scope>
    <source>
        <strain evidence="3">Allg_001</strain>
    </source>
</reference>
<dbReference type="GO" id="GO:0005737">
    <property type="term" value="C:cytoplasm"/>
    <property type="evidence" value="ECO:0007669"/>
    <property type="project" value="TreeGrafter"/>
</dbReference>
<dbReference type="FunFam" id="2.60.120.260:FF:000012">
    <property type="entry name" value="F-box only protein 2"/>
    <property type="match status" value="1"/>
</dbReference>
<dbReference type="SMART" id="SM01198">
    <property type="entry name" value="FBA"/>
    <property type="match status" value="1"/>
</dbReference>
<evidence type="ECO:0000256" key="1">
    <source>
        <dbReference type="SAM" id="MobiDB-lite"/>
    </source>
</evidence>
<dbReference type="Gene3D" id="2.60.120.260">
    <property type="entry name" value="Galactose-binding domain-like"/>
    <property type="match status" value="1"/>
</dbReference>
<feature type="non-terminal residue" evidence="3">
    <location>
        <position position="1"/>
    </location>
</feature>
<dbReference type="GO" id="GO:0006516">
    <property type="term" value="P:glycoprotein catabolic process"/>
    <property type="evidence" value="ECO:0007669"/>
    <property type="project" value="TreeGrafter"/>
</dbReference>
<evidence type="ECO:0000313" key="3">
    <source>
        <dbReference type="EMBL" id="MBN3318421.1"/>
    </source>
</evidence>
<sequence>MSDWRSKCESEWKLKERKVPAPGTVDWKAVYEKKPFGRNLLKNPAPGGLSHTTPPPEHELPGMFGAEPPRSAPEGDFTGWTTSTEVLPYDTSGIPEGAVICALPQYSWFSLEQRVDLKQEGLWDEVLDVYQPDICIQDWYEESRVHKFVYQLRLRLLAADGRTVLQEHAFAPEEDTRRDSRDWKQVSHVFRSYGPGVRHVHFLHRLKNMNMVAFRATRATDSAVVVKLRD</sequence>
<proteinExistence type="predicted"/>
<dbReference type="InterPro" id="IPR039752">
    <property type="entry name" value="F-box_only"/>
</dbReference>
<dbReference type="Pfam" id="PF04300">
    <property type="entry name" value="FBA"/>
    <property type="match status" value="1"/>
</dbReference>
<dbReference type="InterPro" id="IPR007397">
    <property type="entry name" value="F-box-assoc_dom"/>
</dbReference>
<dbReference type="GO" id="GO:0031146">
    <property type="term" value="P:SCF-dependent proteasomal ubiquitin-dependent protein catabolic process"/>
    <property type="evidence" value="ECO:0007669"/>
    <property type="project" value="TreeGrafter"/>
</dbReference>
<dbReference type="InterPro" id="IPR008979">
    <property type="entry name" value="Galactose-bd-like_sf"/>
</dbReference>
<name>A0A8J7NVK3_ATRSP</name>
<dbReference type="EMBL" id="JAAWVO010039847">
    <property type="protein sequence ID" value="MBN3318421.1"/>
    <property type="molecule type" value="Genomic_DNA"/>
</dbReference>
<protein>
    <submittedName>
        <fullName evidence="3">FBX50 protein</fullName>
    </submittedName>
</protein>
<dbReference type="GO" id="GO:0019005">
    <property type="term" value="C:SCF ubiquitin ligase complex"/>
    <property type="evidence" value="ECO:0007669"/>
    <property type="project" value="TreeGrafter"/>
</dbReference>
<organism evidence="3 4">
    <name type="scientific">Atractosteus spatula</name>
    <name type="common">Alligator gar</name>
    <name type="synonym">Lepisosteus spatula</name>
    <dbReference type="NCBI Taxonomy" id="7917"/>
    <lineage>
        <taxon>Eukaryota</taxon>
        <taxon>Metazoa</taxon>
        <taxon>Chordata</taxon>
        <taxon>Craniata</taxon>
        <taxon>Vertebrata</taxon>
        <taxon>Euteleostomi</taxon>
        <taxon>Actinopterygii</taxon>
        <taxon>Neopterygii</taxon>
        <taxon>Holostei</taxon>
        <taxon>Semionotiformes</taxon>
        <taxon>Lepisosteidae</taxon>
        <taxon>Atractosteus</taxon>
    </lineage>
</organism>